<dbReference type="EMBL" id="CP129970">
    <property type="protein sequence ID" value="WMN06478.1"/>
    <property type="molecule type" value="Genomic_DNA"/>
</dbReference>
<evidence type="ECO:0000313" key="2">
    <source>
        <dbReference type="Proteomes" id="UP001244443"/>
    </source>
</evidence>
<dbReference type="Pfam" id="PF13715">
    <property type="entry name" value="CarbopepD_reg_2"/>
    <property type="match status" value="1"/>
</dbReference>
<accession>A0AA51N5M3</accession>
<gene>
    <name evidence="1" type="ORF">QYS48_32690</name>
</gene>
<dbReference type="Proteomes" id="UP001244443">
    <property type="component" value="Chromosome"/>
</dbReference>
<dbReference type="InterPro" id="IPR008969">
    <property type="entry name" value="CarboxyPept-like_regulatory"/>
</dbReference>
<dbReference type="Gene3D" id="2.60.40.1120">
    <property type="entry name" value="Carboxypeptidase-like, regulatory domain"/>
    <property type="match status" value="1"/>
</dbReference>
<dbReference type="RefSeq" id="WP_308356326.1">
    <property type="nucleotide sequence ID" value="NZ_CP129970.2"/>
</dbReference>
<reference evidence="1" key="1">
    <citation type="submission" date="2023-08" db="EMBL/GenBank/DDBJ databases">
        <title>Comparative genomics and taxonomic characterization of three novel marine species of genus Marivirga.</title>
        <authorList>
            <person name="Muhammad N."/>
            <person name="Kim S.-G."/>
        </authorList>
    </citation>
    <scope>NUCLEOTIDE SEQUENCE [LARGE SCALE GENOMIC DNA]</scope>
    <source>
        <strain evidence="1">ABR2-2</strain>
    </source>
</reference>
<evidence type="ECO:0000313" key="1">
    <source>
        <dbReference type="EMBL" id="WMN06478.1"/>
    </source>
</evidence>
<keyword evidence="2" id="KW-1185">Reference proteome</keyword>
<name>A0AA51N5M3_9BACT</name>
<dbReference type="SUPFAM" id="SSF49464">
    <property type="entry name" value="Carboxypeptidase regulatory domain-like"/>
    <property type="match status" value="1"/>
</dbReference>
<sequence length="878" mass="100565">MRICLAILFFLFNLGLCNAYAQFKIFGKVKNSKEELLIGASVVLKNNSAKILDFSISDKDGKYQLSINEKDSLIIEVSYIGYKKIKKSIFVDASRELNFEMTEDVVELDEVKLKAPPIIDFGDTINYSVNAFKSQQDRVIADVLRKLPGISVDGDGRVSYMGEPIEKYYIDGLDLLEGRYNLANNNLPAGAVTDVQILENHQPIRIYDSLVFSNKTSLNIKLNKNVTITGSGKLGGGFSPGLWEANISPMLFNKKQQLIASFQSNNTGNNLERELQSFRSSNFNFGRKDYLLEVQSINQPPFNEKFWLDNQSHLGSINYLRKVNEKWQIKGNINYLDAGKVLNGSTETQIFIPNDSIQLSEIKRNEINSNVIKGELFLEKNIIDSYYKQSISINSTLDNKVGALNLSNQSDFNQDIDQSHFWAQNEILAIKKIFNSLITFKSSSNYIRNNELLSITPPVFSNAIGNTGNAIQHLNKNILDTQNKISMSKKFGRVLVNPEMGFNLLSEDLISEINPENEGSSDSLRSNDLSLINLSPYLNIKSEYAYKKWIATFNLPLFYRNFWMKDNGMATQENNFTRLNLEPEFNAHYKVNNFWKANFNAEIKNEFGNVNRIHNGYILRSYRNLLRFETPLEEIQSKSIGGNIQYRNPIKAFFWTLRYKYGLMTSNIQESYSYSQQGASIVNTVEEEINSTRQMLSMDISKYFNVIKTTFFVNSTAMQMLSPRILNGSLSDIENKNFNYSLGARGVVTSFIEYDYAFRQDFLSNEINEVGVNFLRRDKHELLLDFSLNDSQYFGVQFQANNNFISGENTGFNQFLNLSYNYIFSKLGLDLTLDCRNLMNNQDYISVFADANNYVLNQFQMRPRQFLLTAQFSLGKFE</sequence>
<dbReference type="AlphaFoldDB" id="A0AA51N5M3"/>
<dbReference type="SUPFAM" id="SSF56935">
    <property type="entry name" value="Porins"/>
    <property type="match status" value="1"/>
</dbReference>
<protein>
    <submittedName>
        <fullName evidence="1">Carboxypeptidase-like regulatory domain-containing protein</fullName>
    </submittedName>
</protein>
<proteinExistence type="predicted"/>
<organism evidence="1 2">
    <name type="scientific">Marivirga arenosa</name>
    <dbReference type="NCBI Taxonomy" id="3059076"/>
    <lineage>
        <taxon>Bacteria</taxon>
        <taxon>Pseudomonadati</taxon>
        <taxon>Bacteroidota</taxon>
        <taxon>Cytophagia</taxon>
        <taxon>Cytophagales</taxon>
        <taxon>Marivirgaceae</taxon>
        <taxon>Marivirga</taxon>
    </lineage>
</organism>